<name>A0A917AQ37_9BACI</name>
<sequence length="115" mass="12138">MKKAGFLAAVIVLGSLTGVAQASPVVENINQSTTNNVQSIEVLPIILPLFVGSSTFIEGNHLTPLTGDGTVYDITPTKNGFYIKGLAFGTGYIKVDGVKMMIDVSYHHSGPNSLK</sequence>
<evidence type="ECO:0000313" key="3">
    <source>
        <dbReference type="Proteomes" id="UP000605259"/>
    </source>
</evidence>
<organism evidence="2 3">
    <name type="scientific">Priestia taiwanensis</name>
    <dbReference type="NCBI Taxonomy" id="1347902"/>
    <lineage>
        <taxon>Bacteria</taxon>
        <taxon>Bacillati</taxon>
        <taxon>Bacillota</taxon>
        <taxon>Bacilli</taxon>
        <taxon>Bacillales</taxon>
        <taxon>Bacillaceae</taxon>
        <taxon>Priestia</taxon>
    </lineage>
</organism>
<accession>A0A917AQ37</accession>
<dbReference type="AlphaFoldDB" id="A0A917AQ37"/>
<feature type="chain" id="PRO_5037287656" description="Secreted protein" evidence="1">
    <location>
        <begin position="23"/>
        <end position="115"/>
    </location>
</feature>
<dbReference type="EMBL" id="BMFK01000001">
    <property type="protein sequence ID" value="GGE64534.1"/>
    <property type="molecule type" value="Genomic_DNA"/>
</dbReference>
<evidence type="ECO:0008006" key="4">
    <source>
        <dbReference type="Google" id="ProtNLM"/>
    </source>
</evidence>
<dbReference type="RefSeq" id="WP_188387612.1">
    <property type="nucleotide sequence ID" value="NZ_BMFK01000001.1"/>
</dbReference>
<gene>
    <name evidence="2" type="ORF">GCM10007140_13420</name>
</gene>
<proteinExistence type="predicted"/>
<reference evidence="2" key="2">
    <citation type="submission" date="2020-09" db="EMBL/GenBank/DDBJ databases">
        <authorList>
            <person name="Sun Q."/>
            <person name="Zhou Y."/>
        </authorList>
    </citation>
    <scope>NUCLEOTIDE SEQUENCE</scope>
    <source>
        <strain evidence="2">CGMCC 1.12698</strain>
    </source>
</reference>
<feature type="signal peptide" evidence="1">
    <location>
        <begin position="1"/>
        <end position="22"/>
    </location>
</feature>
<keyword evidence="1" id="KW-0732">Signal</keyword>
<reference evidence="2" key="1">
    <citation type="journal article" date="2014" name="Int. J. Syst. Evol. Microbiol.">
        <title>Complete genome sequence of Corynebacterium casei LMG S-19264T (=DSM 44701T), isolated from a smear-ripened cheese.</title>
        <authorList>
            <consortium name="US DOE Joint Genome Institute (JGI-PGF)"/>
            <person name="Walter F."/>
            <person name="Albersmeier A."/>
            <person name="Kalinowski J."/>
            <person name="Ruckert C."/>
        </authorList>
    </citation>
    <scope>NUCLEOTIDE SEQUENCE</scope>
    <source>
        <strain evidence="2">CGMCC 1.12698</strain>
    </source>
</reference>
<dbReference type="Proteomes" id="UP000605259">
    <property type="component" value="Unassembled WGS sequence"/>
</dbReference>
<evidence type="ECO:0000313" key="2">
    <source>
        <dbReference type="EMBL" id="GGE64534.1"/>
    </source>
</evidence>
<protein>
    <recommendedName>
        <fullName evidence="4">Secreted protein</fullName>
    </recommendedName>
</protein>
<comment type="caution">
    <text evidence="2">The sequence shown here is derived from an EMBL/GenBank/DDBJ whole genome shotgun (WGS) entry which is preliminary data.</text>
</comment>
<evidence type="ECO:0000256" key="1">
    <source>
        <dbReference type="SAM" id="SignalP"/>
    </source>
</evidence>
<keyword evidence="3" id="KW-1185">Reference proteome</keyword>